<dbReference type="Proteomes" id="UP001177003">
    <property type="component" value="Chromosome 8"/>
</dbReference>
<feature type="compositionally biased region" description="Acidic residues" evidence="1">
    <location>
        <begin position="115"/>
        <end position="126"/>
    </location>
</feature>
<reference evidence="2" key="1">
    <citation type="submission" date="2023-04" db="EMBL/GenBank/DDBJ databases">
        <authorList>
            <person name="Vijverberg K."/>
            <person name="Xiong W."/>
            <person name="Schranz E."/>
        </authorList>
    </citation>
    <scope>NUCLEOTIDE SEQUENCE</scope>
</reference>
<dbReference type="AlphaFoldDB" id="A0AA35ZWN4"/>
<sequence>MVASSKTPFVADETASSLLLSIKPNQNLSLNHDSSKYDAVHQPFIECLRHAINNGRACSIGISESGSLLKQGGEVQKPAFGGFDENETTMSPPTPKDLNVNVASRSRGKGNLIVGDDDDDEEEEDLSKEAQLKRKKRDQELNGNQRVAREVEAQERELMMLN</sequence>
<feature type="region of interest" description="Disordered" evidence="1">
    <location>
        <begin position="76"/>
        <end position="149"/>
    </location>
</feature>
<dbReference type="EMBL" id="OX465084">
    <property type="protein sequence ID" value="CAI9300278.1"/>
    <property type="molecule type" value="Genomic_DNA"/>
</dbReference>
<name>A0AA35ZWN4_LACSI</name>
<keyword evidence="3" id="KW-1185">Reference proteome</keyword>
<organism evidence="2 3">
    <name type="scientific">Lactuca saligna</name>
    <name type="common">Willowleaf lettuce</name>
    <dbReference type="NCBI Taxonomy" id="75948"/>
    <lineage>
        <taxon>Eukaryota</taxon>
        <taxon>Viridiplantae</taxon>
        <taxon>Streptophyta</taxon>
        <taxon>Embryophyta</taxon>
        <taxon>Tracheophyta</taxon>
        <taxon>Spermatophyta</taxon>
        <taxon>Magnoliopsida</taxon>
        <taxon>eudicotyledons</taxon>
        <taxon>Gunneridae</taxon>
        <taxon>Pentapetalae</taxon>
        <taxon>asterids</taxon>
        <taxon>campanulids</taxon>
        <taxon>Asterales</taxon>
        <taxon>Asteraceae</taxon>
        <taxon>Cichorioideae</taxon>
        <taxon>Cichorieae</taxon>
        <taxon>Lactucinae</taxon>
        <taxon>Lactuca</taxon>
    </lineage>
</organism>
<evidence type="ECO:0000256" key="1">
    <source>
        <dbReference type="SAM" id="MobiDB-lite"/>
    </source>
</evidence>
<proteinExistence type="predicted"/>
<protein>
    <submittedName>
        <fullName evidence="2">Uncharacterized protein</fullName>
    </submittedName>
</protein>
<evidence type="ECO:0000313" key="2">
    <source>
        <dbReference type="EMBL" id="CAI9300278.1"/>
    </source>
</evidence>
<feature type="compositionally biased region" description="Basic and acidic residues" evidence="1">
    <location>
        <begin position="127"/>
        <end position="140"/>
    </location>
</feature>
<gene>
    <name evidence="2" type="ORF">LSALG_LOCUS38931</name>
</gene>
<accession>A0AA35ZWN4</accession>
<evidence type="ECO:0000313" key="3">
    <source>
        <dbReference type="Proteomes" id="UP001177003"/>
    </source>
</evidence>